<organism evidence="1 2">
    <name type="scientific">Glossina fuscipes</name>
    <dbReference type="NCBI Taxonomy" id="7396"/>
    <lineage>
        <taxon>Eukaryota</taxon>
        <taxon>Metazoa</taxon>
        <taxon>Ecdysozoa</taxon>
        <taxon>Arthropoda</taxon>
        <taxon>Hexapoda</taxon>
        <taxon>Insecta</taxon>
        <taxon>Pterygota</taxon>
        <taxon>Neoptera</taxon>
        <taxon>Endopterygota</taxon>
        <taxon>Diptera</taxon>
        <taxon>Brachycera</taxon>
        <taxon>Muscomorpha</taxon>
        <taxon>Hippoboscoidea</taxon>
        <taxon>Glossinidae</taxon>
        <taxon>Glossina</taxon>
    </lineage>
</organism>
<evidence type="ECO:0000313" key="2">
    <source>
        <dbReference type="RefSeq" id="XP_037894202.1"/>
    </source>
</evidence>
<evidence type="ECO:0000313" key="1">
    <source>
        <dbReference type="Proteomes" id="UP000092443"/>
    </source>
</evidence>
<dbReference type="RefSeq" id="XP_037894202.1">
    <property type="nucleotide sequence ID" value="XM_038038274.1"/>
</dbReference>
<dbReference type="Proteomes" id="UP000092443">
    <property type="component" value="Unplaced"/>
</dbReference>
<proteinExistence type="predicted"/>
<keyword evidence="1" id="KW-1185">Reference proteome</keyword>
<accession>A0A9C5ZCV9</accession>
<protein>
    <submittedName>
        <fullName evidence="2">Uncharacterized protein LOC119640335</fullName>
    </submittedName>
</protein>
<reference evidence="2" key="1">
    <citation type="submission" date="2025-08" db="UniProtKB">
        <authorList>
            <consortium name="RefSeq"/>
        </authorList>
    </citation>
    <scope>IDENTIFICATION</scope>
    <source>
        <tissue evidence="2">Whole body pupa</tissue>
    </source>
</reference>
<dbReference type="GeneID" id="119640335"/>
<dbReference type="AlphaFoldDB" id="A0A9C5ZCV9"/>
<name>A0A9C5ZCV9_9MUSC</name>
<dbReference type="KEGG" id="gfs:119640335"/>
<sequence>MKADSVSRYGILSCVFIPDNNETEASFEAYNMKRPIRQATYKRTYCRRQVTNYDSSSGVSSAHTSPAGRNIFVRERYKPAASRALKFEEKPMCNVLPACDDFDEIDALQQQQQPQQQCLQEYKSFGYYSEDDSVLSTTTGSCMRRTQEISENISTYCTAVTSPPNNVKMEVYMMSRTKGLMPKISSPLCQRRDQSTDSLPTATTRRSASYQKWVNYLEESPAYMSQNITHLPEAISGRFCPLNFPAYTNLDAMECAHKCYEIVRKKSNVLVSAKDESYIESTEL</sequence>
<gene>
    <name evidence="2" type="primary">LOC119640335</name>
</gene>